<accession>A0ABT8T4Y0</accession>
<dbReference type="EMBL" id="JAULJQ010000001">
    <property type="protein sequence ID" value="MDO2408635.1"/>
    <property type="molecule type" value="Genomic_DNA"/>
</dbReference>
<organism evidence="1 2">
    <name type="scientific">Campylobacter magnus</name>
    <dbReference type="NCBI Taxonomy" id="3026462"/>
    <lineage>
        <taxon>Bacteria</taxon>
        <taxon>Pseudomonadati</taxon>
        <taxon>Campylobacterota</taxon>
        <taxon>Epsilonproteobacteria</taxon>
        <taxon>Campylobacterales</taxon>
        <taxon>Campylobacteraceae</taxon>
        <taxon>Campylobacter</taxon>
    </lineage>
</organism>
<name>A0ABT8T4Y0_9BACT</name>
<gene>
    <name evidence="1" type="ORF">Q2362_00790</name>
</gene>
<evidence type="ECO:0000313" key="2">
    <source>
        <dbReference type="Proteomes" id="UP001171111"/>
    </source>
</evidence>
<reference evidence="1 2" key="1">
    <citation type="submission" date="2023-06" db="EMBL/GenBank/DDBJ databases">
        <title>Campylobacter magnum sp. nov., isolated from cecal contents of domestic pigs (Sus scrofa domesticus).</title>
        <authorList>
            <person name="Papic B."/>
            <person name="Gruntar I."/>
        </authorList>
    </citation>
    <scope>NUCLEOTIDE SEQUENCE [LARGE SCALE GENOMIC DNA]</scope>
    <source>
        <strain evidence="2">34484-21</strain>
    </source>
</reference>
<evidence type="ECO:0000313" key="1">
    <source>
        <dbReference type="EMBL" id="MDO2408635.1"/>
    </source>
</evidence>
<keyword evidence="2" id="KW-1185">Reference proteome</keyword>
<comment type="caution">
    <text evidence="1">The sequence shown here is derived from an EMBL/GenBank/DDBJ whole genome shotgun (WGS) entry which is preliminary data.</text>
</comment>
<protein>
    <submittedName>
        <fullName evidence="1">Uncharacterized protein</fullName>
    </submittedName>
</protein>
<proteinExistence type="predicted"/>
<sequence>MSNNISLNDVKNGAFLANQSYETFNTSVDGVKDKITNPATNSSFKVITQTESANDFSEG</sequence>
<dbReference type="Proteomes" id="UP001171111">
    <property type="component" value="Unassembled WGS sequence"/>
</dbReference>
<dbReference type="RefSeq" id="WP_302243363.1">
    <property type="nucleotide sequence ID" value="NZ_JAULJQ010000001.1"/>
</dbReference>